<dbReference type="GO" id="GO:0070813">
    <property type="term" value="P:hydrogen sulfide metabolic process"/>
    <property type="evidence" value="ECO:0007669"/>
    <property type="project" value="TreeGrafter"/>
</dbReference>
<evidence type="ECO:0000256" key="1">
    <source>
        <dbReference type="ARBA" id="ARBA00022723"/>
    </source>
</evidence>
<dbReference type="SUPFAM" id="SSF56281">
    <property type="entry name" value="Metallo-hydrolase/oxidoreductase"/>
    <property type="match status" value="1"/>
</dbReference>
<keyword evidence="4" id="KW-1185">Reference proteome</keyword>
<name>K0JZ61_SACES</name>
<dbReference type="PATRIC" id="fig|1179773.3.peg.2650"/>
<feature type="domain" description="Rhodanese" evidence="2">
    <location>
        <begin position="354"/>
        <end position="437"/>
    </location>
</feature>
<gene>
    <name evidence="3" type="ordered locus">BN6_26510</name>
</gene>
<dbReference type="Gene3D" id="3.60.15.10">
    <property type="entry name" value="Ribonuclease Z/Hydroxyacylglutathione hydrolase-like"/>
    <property type="match status" value="1"/>
</dbReference>
<dbReference type="KEGG" id="sesp:BN6_26510"/>
<dbReference type="GO" id="GO:0006749">
    <property type="term" value="P:glutathione metabolic process"/>
    <property type="evidence" value="ECO:0007669"/>
    <property type="project" value="InterPro"/>
</dbReference>
<dbReference type="InterPro" id="IPR036866">
    <property type="entry name" value="RibonucZ/Hydroxyglut_hydro"/>
</dbReference>
<dbReference type="eggNOG" id="COG0607">
    <property type="taxonomic scope" value="Bacteria"/>
</dbReference>
<dbReference type="Pfam" id="PF00753">
    <property type="entry name" value="Lactamase_B"/>
    <property type="match status" value="1"/>
</dbReference>
<dbReference type="InterPro" id="IPR001763">
    <property type="entry name" value="Rhodanese-like_dom"/>
</dbReference>
<dbReference type="GO" id="GO:0046872">
    <property type="term" value="F:metal ion binding"/>
    <property type="evidence" value="ECO:0007669"/>
    <property type="project" value="UniProtKB-KW"/>
</dbReference>
<dbReference type="CDD" id="cd07724">
    <property type="entry name" value="POD-like_MBL-fold"/>
    <property type="match status" value="1"/>
</dbReference>
<dbReference type="SUPFAM" id="SSF52821">
    <property type="entry name" value="Rhodanese/Cell cycle control phosphatase"/>
    <property type="match status" value="2"/>
</dbReference>
<dbReference type="PANTHER" id="PTHR43084:SF1">
    <property type="entry name" value="PERSULFIDE DIOXYGENASE ETHE1, MITOCHONDRIAL"/>
    <property type="match status" value="1"/>
</dbReference>
<protein>
    <submittedName>
        <fullName evidence="3">Zn-dependent hydrolase, glyoxylase</fullName>
    </submittedName>
</protein>
<evidence type="ECO:0000313" key="4">
    <source>
        <dbReference type="Proteomes" id="UP000006281"/>
    </source>
</evidence>
<accession>K0JZ61</accession>
<dbReference type="AlphaFoldDB" id="K0JZ61"/>
<dbReference type="InterPro" id="IPR051682">
    <property type="entry name" value="Mito_Persulfide_Diox"/>
</dbReference>
<dbReference type="RefSeq" id="WP_015100076.1">
    <property type="nucleotide sequence ID" value="NC_019673.1"/>
</dbReference>
<dbReference type="Proteomes" id="UP000006281">
    <property type="component" value="Chromosome"/>
</dbReference>
<dbReference type="PROSITE" id="PS50206">
    <property type="entry name" value="RHODANESE_3"/>
    <property type="match status" value="1"/>
</dbReference>
<dbReference type="CDD" id="cd00158">
    <property type="entry name" value="RHOD"/>
    <property type="match status" value="1"/>
</dbReference>
<dbReference type="GO" id="GO:0050313">
    <property type="term" value="F:sulfur dioxygenase activity"/>
    <property type="evidence" value="ECO:0007669"/>
    <property type="project" value="InterPro"/>
</dbReference>
<dbReference type="PANTHER" id="PTHR43084">
    <property type="entry name" value="PERSULFIDE DIOXYGENASE ETHE1"/>
    <property type="match status" value="1"/>
</dbReference>
<dbReference type="SMART" id="SM00849">
    <property type="entry name" value="Lactamase_B"/>
    <property type="match status" value="1"/>
</dbReference>
<dbReference type="OrthoDB" id="3196337at2"/>
<dbReference type="Pfam" id="PF00581">
    <property type="entry name" value="Rhodanese"/>
    <property type="match status" value="1"/>
</dbReference>
<dbReference type="Gene3D" id="3.40.250.10">
    <property type="entry name" value="Rhodanese-like domain"/>
    <property type="match status" value="2"/>
</dbReference>
<keyword evidence="3" id="KW-0378">Hydrolase</keyword>
<dbReference type="STRING" id="1179773.BN6_26510"/>
<sequence>MNVETIDTPALGDRSYLVHDGAVALVVDPQRDIDRVEELAARLGVRITHVAETHVHNDYLTGGLELARRHAAEYLVAAAEDVAYQRRPISPGESLAVGSMTVTAVATPGHTEHHLAYVVTHEGRQAVFSGGSLLFGSVGRTDLVAPDRTASLTRAQYRSARDLADRVDADASLHPTHGFGSFCSSGPATGAHGSTVGEQRTANHALTDHDEQHFVDTLIANLTAYPSYYAHMAPLNRRGPGAPDLTVPRPLRPEAVQDLLDAGGWVVDLRSRVAFAAGHVQGTVSVEYGDSFTTYLGWTLPWGEPITLVGEADDVRAAIRDLSRIGVERPGVGRTDGLPTTGYRRAGWADLAARPDRPVLLDVRRADEHRAGHLTGAANIPLHDLVRRIGEVPPGEVWVHCASGYRAGIAASLLHRAGREVVHVDDEWDRAADHGLS</sequence>
<reference evidence="3 4" key="1">
    <citation type="journal article" date="2012" name="BMC Genomics">
        <title>Complete genome sequence of Saccharothrix espanaensis DSM 44229T and comparison to the other completely sequenced Pseudonocardiaceae.</title>
        <authorList>
            <person name="Strobel T."/>
            <person name="Al-Dilaimi A."/>
            <person name="Blom J."/>
            <person name="Gessner A."/>
            <person name="Kalinowski J."/>
            <person name="Luzhetska M."/>
            <person name="Puhler A."/>
            <person name="Szczepanowski R."/>
            <person name="Bechthold A."/>
            <person name="Ruckert C."/>
        </authorList>
    </citation>
    <scope>NUCLEOTIDE SEQUENCE [LARGE SCALE GENOMIC DNA]</scope>
    <source>
        <strain evidence="4">ATCC 51144 / DSM 44229 / JCM 9112 / NBRC 15066 / NRRL 15764</strain>
    </source>
</reference>
<evidence type="ECO:0000313" key="3">
    <source>
        <dbReference type="EMBL" id="CCH29964.1"/>
    </source>
</evidence>
<dbReference type="HOGENOM" id="CLU_030571_7_1_11"/>
<keyword evidence="1" id="KW-0479">Metal-binding</keyword>
<dbReference type="eggNOG" id="COG0491">
    <property type="taxonomic scope" value="Bacteria"/>
</dbReference>
<proteinExistence type="predicted"/>
<dbReference type="InterPro" id="IPR001279">
    <property type="entry name" value="Metallo-B-lactamas"/>
</dbReference>
<dbReference type="SMART" id="SM00450">
    <property type="entry name" value="RHOD"/>
    <property type="match status" value="1"/>
</dbReference>
<evidence type="ECO:0000259" key="2">
    <source>
        <dbReference type="PROSITE" id="PS50206"/>
    </source>
</evidence>
<organism evidence="3 4">
    <name type="scientific">Saccharothrix espanaensis (strain ATCC 51144 / DSM 44229 / JCM 9112 / NBRC 15066 / NRRL 15764)</name>
    <dbReference type="NCBI Taxonomy" id="1179773"/>
    <lineage>
        <taxon>Bacteria</taxon>
        <taxon>Bacillati</taxon>
        <taxon>Actinomycetota</taxon>
        <taxon>Actinomycetes</taxon>
        <taxon>Pseudonocardiales</taxon>
        <taxon>Pseudonocardiaceae</taxon>
        <taxon>Saccharothrix</taxon>
    </lineage>
</organism>
<dbReference type="EMBL" id="HE804045">
    <property type="protein sequence ID" value="CCH29964.1"/>
    <property type="molecule type" value="Genomic_DNA"/>
</dbReference>
<dbReference type="BioCyc" id="SESP1179773:BN6_RS12855-MONOMER"/>
<dbReference type="InterPro" id="IPR044528">
    <property type="entry name" value="POD-like_MBL-fold"/>
</dbReference>
<dbReference type="InterPro" id="IPR036873">
    <property type="entry name" value="Rhodanese-like_dom_sf"/>
</dbReference>
<dbReference type="GO" id="GO:0016787">
    <property type="term" value="F:hydrolase activity"/>
    <property type="evidence" value="ECO:0007669"/>
    <property type="project" value="UniProtKB-KW"/>
</dbReference>